<gene>
    <name evidence="1" type="ORF">HINF_LOCUS56407</name>
    <name evidence="2" type="ORF">HINF_LOCUS75497</name>
</gene>
<evidence type="ECO:0000313" key="3">
    <source>
        <dbReference type="Proteomes" id="UP001642409"/>
    </source>
</evidence>
<dbReference type="Proteomes" id="UP001642409">
    <property type="component" value="Unassembled WGS sequence"/>
</dbReference>
<comment type="caution">
    <text evidence="1">The sequence shown here is derived from an EMBL/GenBank/DDBJ whole genome shotgun (WGS) entry which is preliminary data.</text>
</comment>
<accession>A0AA86R9F8</accession>
<dbReference type="AlphaFoldDB" id="A0AA86R9F8"/>
<proteinExistence type="predicted"/>
<organism evidence="1">
    <name type="scientific">Hexamita inflata</name>
    <dbReference type="NCBI Taxonomy" id="28002"/>
    <lineage>
        <taxon>Eukaryota</taxon>
        <taxon>Metamonada</taxon>
        <taxon>Diplomonadida</taxon>
        <taxon>Hexamitidae</taxon>
        <taxon>Hexamitinae</taxon>
        <taxon>Hexamita</taxon>
    </lineage>
</organism>
<dbReference type="EMBL" id="CATOUU010001048">
    <property type="protein sequence ID" value="CAI9968762.1"/>
    <property type="molecule type" value="Genomic_DNA"/>
</dbReference>
<sequence length="158" mass="18431">MCPPHSRYRRPGKFTTLVSRSTIELLGTWQYLRSPIQIQRLQRKVILLSLRWNVSSQKINSQMQPFVAENQCVSQLFQLLNARTILLTPQFGQCLKQRIWLRFLANQYYIQSSKSIQPGSQNYPQQIHFARPASSTWQNKITNSAGDKEYLNLSSLPF</sequence>
<name>A0AA86R9F8_9EUKA</name>
<reference evidence="1" key="1">
    <citation type="submission" date="2023-06" db="EMBL/GenBank/DDBJ databases">
        <authorList>
            <person name="Kurt Z."/>
        </authorList>
    </citation>
    <scope>NUCLEOTIDE SEQUENCE</scope>
</reference>
<keyword evidence="3" id="KW-1185">Reference proteome</keyword>
<reference evidence="2 3" key="2">
    <citation type="submission" date="2024-07" db="EMBL/GenBank/DDBJ databases">
        <authorList>
            <person name="Akdeniz Z."/>
        </authorList>
    </citation>
    <scope>NUCLEOTIDE SEQUENCE [LARGE SCALE GENOMIC DNA]</scope>
</reference>
<dbReference type="EMBL" id="CAXDID020000671">
    <property type="protein sequence ID" value="CAL6109547.1"/>
    <property type="molecule type" value="Genomic_DNA"/>
</dbReference>
<protein>
    <submittedName>
        <fullName evidence="2">Hypothetical_protein</fullName>
    </submittedName>
</protein>
<evidence type="ECO:0000313" key="2">
    <source>
        <dbReference type="EMBL" id="CAL6109547.1"/>
    </source>
</evidence>
<evidence type="ECO:0000313" key="1">
    <source>
        <dbReference type="EMBL" id="CAI9968762.1"/>
    </source>
</evidence>